<dbReference type="EMBL" id="BAABHS010000020">
    <property type="protein sequence ID" value="GAA4978278.1"/>
    <property type="molecule type" value="Genomic_DNA"/>
</dbReference>
<evidence type="ECO:0000313" key="1">
    <source>
        <dbReference type="EMBL" id="GAA4978278.1"/>
    </source>
</evidence>
<protein>
    <recommendedName>
        <fullName evidence="3">Fic family toxin-antitoxin system, toxin component</fullName>
    </recommendedName>
</protein>
<name>A0ABP9HU97_9ACTN</name>
<gene>
    <name evidence="1" type="ORF">GCM10023205_52800</name>
</gene>
<organism evidence="1 2">
    <name type="scientific">Yinghuangia aomiensis</name>
    <dbReference type="NCBI Taxonomy" id="676205"/>
    <lineage>
        <taxon>Bacteria</taxon>
        <taxon>Bacillati</taxon>
        <taxon>Actinomycetota</taxon>
        <taxon>Actinomycetes</taxon>
        <taxon>Kitasatosporales</taxon>
        <taxon>Streptomycetaceae</taxon>
        <taxon>Yinghuangia</taxon>
    </lineage>
</organism>
<reference evidence="2" key="1">
    <citation type="journal article" date="2019" name="Int. J. Syst. Evol. Microbiol.">
        <title>The Global Catalogue of Microorganisms (GCM) 10K type strain sequencing project: providing services to taxonomists for standard genome sequencing and annotation.</title>
        <authorList>
            <consortium name="The Broad Institute Genomics Platform"/>
            <consortium name="The Broad Institute Genome Sequencing Center for Infectious Disease"/>
            <person name="Wu L."/>
            <person name="Ma J."/>
        </authorList>
    </citation>
    <scope>NUCLEOTIDE SEQUENCE [LARGE SCALE GENOMIC DNA]</scope>
    <source>
        <strain evidence="2">JCM 17986</strain>
    </source>
</reference>
<proteinExistence type="predicted"/>
<sequence>MSVNVDLAWVLEVAERAGERDPAPDDYGVPVAAVERSRAVIAGQDVYQGEYAKAAALCHTLGRLRWLERSNLRVAVAVAHGYLAACGAPVKLTQVGVTALAEELTNPASTAASVAAVLKTWRVEGGPTTH</sequence>
<evidence type="ECO:0000313" key="2">
    <source>
        <dbReference type="Proteomes" id="UP001500466"/>
    </source>
</evidence>
<dbReference type="Proteomes" id="UP001500466">
    <property type="component" value="Unassembled WGS sequence"/>
</dbReference>
<keyword evidence="2" id="KW-1185">Reference proteome</keyword>
<accession>A0ABP9HU97</accession>
<comment type="caution">
    <text evidence="1">The sequence shown here is derived from an EMBL/GenBank/DDBJ whole genome shotgun (WGS) entry which is preliminary data.</text>
</comment>
<evidence type="ECO:0008006" key="3">
    <source>
        <dbReference type="Google" id="ProtNLM"/>
    </source>
</evidence>
<dbReference type="RefSeq" id="WP_345678188.1">
    <property type="nucleotide sequence ID" value="NZ_BAABHS010000020.1"/>
</dbReference>